<reference evidence="1 2" key="1">
    <citation type="submission" date="2016-07" db="EMBL/GenBank/DDBJ databases">
        <title>Pervasive Adenine N6-methylation of Active Genes in Fungi.</title>
        <authorList>
            <consortium name="DOE Joint Genome Institute"/>
            <person name="Mondo S.J."/>
            <person name="Dannebaum R.O."/>
            <person name="Kuo R.C."/>
            <person name="Labutti K."/>
            <person name="Haridas S."/>
            <person name="Kuo A."/>
            <person name="Salamov A."/>
            <person name="Ahrendt S.R."/>
            <person name="Lipzen A."/>
            <person name="Sullivan W."/>
            <person name="Andreopoulos W.B."/>
            <person name="Clum A."/>
            <person name="Lindquist E."/>
            <person name="Daum C."/>
            <person name="Ramamoorthy G.K."/>
            <person name="Gryganskyi A."/>
            <person name="Culley D."/>
            <person name="Magnuson J.K."/>
            <person name="James T.Y."/>
            <person name="O'Malley M.A."/>
            <person name="Stajich J.E."/>
            <person name="Spatafora J.W."/>
            <person name="Visel A."/>
            <person name="Grigoriev I.V."/>
        </authorList>
    </citation>
    <scope>NUCLEOTIDE SEQUENCE [LARGE SCALE GENOMIC DNA]</scope>
    <source>
        <strain evidence="1 2">12-1054</strain>
    </source>
</reference>
<dbReference type="RefSeq" id="XP_040726449.1">
    <property type="nucleotide sequence ID" value="XM_040869046.1"/>
</dbReference>
<gene>
    <name evidence="1" type="ORF">BCR37DRAFT_378452</name>
</gene>
<organism evidence="1 2">
    <name type="scientific">Protomyces lactucae-debilis</name>
    <dbReference type="NCBI Taxonomy" id="2754530"/>
    <lineage>
        <taxon>Eukaryota</taxon>
        <taxon>Fungi</taxon>
        <taxon>Dikarya</taxon>
        <taxon>Ascomycota</taxon>
        <taxon>Taphrinomycotina</taxon>
        <taxon>Taphrinomycetes</taxon>
        <taxon>Taphrinales</taxon>
        <taxon>Protomycetaceae</taxon>
        <taxon>Protomyces</taxon>
    </lineage>
</organism>
<evidence type="ECO:0000313" key="2">
    <source>
        <dbReference type="Proteomes" id="UP000193685"/>
    </source>
</evidence>
<comment type="caution">
    <text evidence="1">The sequence shown here is derived from an EMBL/GenBank/DDBJ whole genome shotgun (WGS) entry which is preliminary data.</text>
</comment>
<dbReference type="AlphaFoldDB" id="A0A1Y2FKC3"/>
<sequence>MTKRRRGEQPSVVISAEVQAQLNQLQQLLDLLPQGTRILDHTQDSSSSLRQQLHDESLSSLSMAGKSFDASVASIYGYITSATERRAVAETYARVKHIIHAEQARSIIKVKHDPAAEEEEEEAAGVDLPARPVGEKQALMLTSLAGPLFSSVARRLPGEPALDVELPQGVHMTRIVPTPASETGLLMDLHTSQQAPQKQSILSVSTKAMPVVKVVKQTDPFAGKQLTIDSSGAVLAEQDLLPLRVSRRRARHAASQEAQEVSDEFMAGVQQTQTSTTEFDEALITAYEPEADPSLILAQLASLQTARFTENPFTPIPAQEQTLAQQLQQYFAGAILKQGLSAGILAEHKRRRTGYLIPRYAASYSGSLPPTADQAVLSTRDHVLPHPEVSPLAKDLFVRQPGPVPVRAPVLTTPSTPAAAAVATTTAQTVPSPVST</sequence>
<protein>
    <submittedName>
        <fullName evidence="1">Uncharacterized protein</fullName>
    </submittedName>
</protein>
<accession>A0A1Y2FKC3</accession>
<name>A0A1Y2FKC3_PROLT</name>
<dbReference type="GeneID" id="63785645"/>
<dbReference type="EMBL" id="MCFI01000006">
    <property type="protein sequence ID" value="ORY84431.1"/>
    <property type="molecule type" value="Genomic_DNA"/>
</dbReference>
<dbReference type="Proteomes" id="UP000193685">
    <property type="component" value="Unassembled WGS sequence"/>
</dbReference>
<evidence type="ECO:0000313" key="1">
    <source>
        <dbReference type="EMBL" id="ORY84431.1"/>
    </source>
</evidence>
<proteinExistence type="predicted"/>
<keyword evidence="2" id="KW-1185">Reference proteome</keyword>